<comment type="caution">
    <text evidence="3">The sequence shown here is derived from an EMBL/GenBank/DDBJ whole genome shotgun (WGS) entry which is preliminary data.</text>
</comment>
<reference evidence="3" key="1">
    <citation type="submission" date="2022-06" db="EMBL/GenBank/DDBJ databases">
        <title>Draft genome sequence of Streptomyces sp. RB6PN25 isolated from peat swamp forest in Thailand.</title>
        <authorList>
            <person name="Duangmal K."/>
            <person name="Klaysubun C."/>
        </authorList>
    </citation>
    <scope>NUCLEOTIDE SEQUENCE</scope>
    <source>
        <strain evidence="3">RB6PN25</strain>
    </source>
</reference>
<dbReference type="InterPro" id="IPR052019">
    <property type="entry name" value="F420H2_bilvrd_red/Heme_oxyg"/>
</dbReference>
<feature type="domain" description="Pyridoxamine 5'-phosphate oxidase N-terminal" evidence="2">
    <location>
        <begin position="5"/>
        <end position="126"/>
    </location>
</feature>
<protein>
    <submittedName>
        <fullName evidence="3">PPOX class F420-dependent oxidoreductase</fullName>
    </submittedName>
</protein>
<sequence length="130" mass="14491">MPAQLTDHARRLLDAKSFVTLATLEADGSPQQTVVWAARDGDDVLISTVEGRRKHQNLARDPRASVMINPPDNPYTYVEIRGRASMTTEGGRELINALSHKYMGKDYDMDTPDTVRVVVRISPEKVVDRG</sequence>
<dbReference type="NCBIfam" id="TIGR03618">
    <property type="entry name" value="Rv1155_F420"/>
    <property type="match status" value="1"/>
</dbReference>
<keyword evidence="4" id="KW-1185">Reference proteome</keyword>
<dbReference type="InterPro" id="IPR012349">
    <property type="entry name" value="Split_barrel_FMN-bd"/>
</dbReference>
<dbReference type="PANTHER" id="PTHR35176:SF6">
    <property type="entry name" value="HEME OXYGENASE HI_0854-RELATED"/>
    <property type="match status" value="1"/>
</dbReference>
<dbReference type="InterPro" id="IPR019920">
    <property type="entry name" value="F420-binding_dom_put"/>
</dbReference>
<dbReference type="Gene3D" id="2.30.110.10">
    <property type="entry name" value="Electron Transport, Fmn-binding Protein, Chain A"/>
    <property type="match status" value="1"/>
</dbReference>
<accession>A0ABT1Q2A8</accession>
<dbReference type="RefSeq" id="WP_255923045.1">
    <property type="nucleotide sequence ID" value="NZ_JANFNG010000028.1"/>
</dbReference>
<evidence type="ECO:0000313" key="3">
    <source>
        <dbReference type="EMBL" id="MCQ4084009.1"/>
    </source>
</evidence>
<dbReference type="EMBL" id="JANFNG010000028">
    <property type="protein sequence ID" value="MCQ4084009.1"/>
    <property type="molecule type" value="Genomic_DNA"/>
</dbReference>
<evidence type="ECO:0000256" key="1">
    <source>
        <dbReference type="ARBA" id="ARBA00023002"/>
    </source>
</evidence>
<proteinExistence type="predicted"/>
<name>A0ABT1Q2A8_9ACTN</name>
<dbReference type="Proteomes" id="UP001057702">
    <property type="component" value="Unassembled WGS sequence"/>
</dbReference>
<evidence type="ECO:0000313" key="4">
    <source>
        <dbReference type="Proteomes" id="UP001057702"/>
    </source>
</evidence>
<gene>
    <name evidence="3" type="ORF">NGB36_26350</name>
</gene>
<dbReference type="Pfam" id="PF01243">
    <property type="entry name" value="PNPOx_N"/>
    <property type="match status" value="1"/>
</dbReference>
<evidence type="ECO:0000259" key="2">
    <source>
        <dbReference type="Pfam" id="PF01243"/>
    </source>
</evidence>
<dbReference type="PANTHER" id="PTHR35176">
    <property type="entry name" value="HEME OXYGENASE HI_0854-RELATED"/>
    <property type="match status" value="1"/>
</dbReference>
<organism evidence="3 4">
    <name type="scientific">Streptomyces humicola</name>
    <dbReference type="NCBI Taxonomy" id="2953240"/>
    <lineage>
        <taxon>Bacteria</taxon>
        <taxon>Bacillati</taxon>
        <taxon>Actinomycetota</taxon>
        <taxon>Actinomycetes</taxon>
        <taxon>Kitasatosporales</taxon>
        <taxon>Streptomycetaceae</taxon>
        <taxon>Streptomyces</taxon>
    </lineage>
</organism>
<dbReference type="SUPFAM" id="SSF50475">
    <property type="entry name" value="FMN-binding split barrel"/>
    <property type="match status" value="1"/>
</dbReference>
<dbReference type="InterPro" id="IPR011576">
    <property type="entry name" value="Pyridox_Oxase_N"/>
</dbReference>
<keyword evidence="1" id="KW-0560">Oxidoreductase</keyword>